<sequence>MMLSVHTKRKLNARPKICSLCTRTCAMRRLKLKYWLSRVMMWQKPFQVLSQHAKSTSLLSVSLLRAIL</sequence>
<evidence type="ECO:0000313" key="1">
    <source>
        <dbReference type="EMBL" id="JAD80719.1"/>
    </source>
</evidence>
<name>A0A0A9CWM6_ARUDO</name>
<dbReference type="EMBL" id="GBRH01217176">
    <property type="protein sequence ID" value="JAD80719.1"/>
    <property type="molecule type" value="Transcribed_RNA"/>
</dbReference>
<dbReference type="AlphaFoldDB" id="A0A0A9CWM6"/>
<organism evidence="1">
    <name type="scientific">Arundo donax</name>
    <name type="common">Giant reed</name>
    <name type="synonym">Donax arundinaceus</name>
    <dbReference type="NCBI Taxonomy" id="35708"/>
    <lineage>
        <taxon>Eukaryota</taxon>
        <taxon>Viridiplantae</taxon>
        <taxon>Streptophyta</taxon>
        <taxon>Embryophyta</taxon>
        <taxon>Tracheophyta</taxon>
        <taxon>Spermatophyta</taxon>
        <taxon>Magnoliopsida</taxon>
        <taxon>Liliopsida</taxon>
        <taxon>Poales</taxon>
        <taxon>Poaceae</taxon>
        <taxon>PACMAD clade</taxon>
        <taxon>Arundinoideae</taxon>
        <taxon>Arundineae</taxon>
        <taxon>Arundo</taxon>
    </lineage>
</organism>
<accession>A0A0A9CWM6</accession>
<reference evidence="1" key="1">
    <citation type="submission" date="2014-09" db="EMBL/GenBank/DDBJ databases">
        <authorList>
            <person name="Magalhaes I.L.F."/>
            <person name="Oliveira U."/>
            <person name="Santos F.R."/>
            <person name="Vidigal T.H.D.A."/>
            <person name="Brescovit A.D."/>
            <person name="Santos A.J."/>
        </authorList>
    </citation>
    <scope>NUCLEOTIDE SEQUENCE</scope>
    <source>
        <tissue evidence="1">Shoot tissue taken approximately 20 cm above the soil surface</tissue>
    </source>
</reference>
<protein>
    <submittedName>
        <fullName evidence="1">Uncharacterized protein</fullName>
    </submittedName>
</protein>
<reference evidence="1" key="2">
    <citation type="journal article" date="2015" name="Data Brief">
        <title>Shoot transcriptome of the giant reed, Arundo donax.</title>
        <authorList>
            <person name="Barrero R.A."/>
            <person name="Guerrero F.D."/>
            <person name="Moolhuijzen P."/>
            <person name="Goolsby J.A."/>
            <person name="Tidwell J."/>
            <person name="Bellgard S.E."/>
            <person name="Bellgard M.I."/>
        </authorList>
    </citation>
    <scope>NUCLEOTIDE SEQUENCE</scope>
    <source>
        <tissue evidence="1">Shoot tissue taken approximately 20 cm above the soil surface</tissue>
    </source>
</reference>
<proteinExistence type="predicted"/>